<keyword evidence="3" id="KW-0812">Transmembrane</keyword>
<dbReference type="InterPro" id="IPR050553">
    <property type="entry name" value="Thioredoxin_ResA/DsbE_sf"/>
</dbReference>
<evidence type="ECO:0000313" key="8">
    <source>
        <dbReference type="Proteomes" id="UP000755585"/>
    </source>
</evidence>
<name>A0ABS4UBK4_9ACTN</name>
<keyword evidence="4" id="KW-1015">Disulfide bond</keyword>
<proteinExistence type="predicted"/>
<dbReference type="Gene3D" id="3.40.30.10">
    <property type="entry name" value="Glutaredoxin"/>
    <property type="match status" value="1"/>
</dbReference>
<reference evidence="7 8" key="1">
    <citation type="submission" date="2021-03" db="EMBL/GenBank/DDBJ databases">
        <title>Sequencing the genomes of 1000 actinobacteria strains.</title>
        <authorList>
            <person name="Klenk H.-P."/>
        </authorList>
    </citation>
    <scope>NUCLEOTIDE SEQUENCE [LARGE SCALE GENOMIC DNA]</scope>
    <source>
        <strain evidence="7 8">DSM 18824</strain>
    </source>
</reference>
<evidence type="ECO:0000259" key="6">
    <source>
        <dbReference type="PROSITE" id="PS51352"/>
    </source>
</evidence>
<feature type="domain" description="Thioredoxin" evidence="6">
    <location>
        <begin position="24"/>
        <end position="165"/>
    </location>
</feature>
<evidence type="ECO:0000313" key="7">
    <source>
        <dbReference type="EMBL" id="MBP2348993.1"/>
    </source>
</evidence>
<gene>
    <name evidence="7" type="ORF">JOF29_000076</name>
</gene>
<dbReference type="EMBL" id="JAGINT010000001">
    <property type="protein sequence ID" value="MBP2348993.1"/>
    <property type="molecule type" value="Genomic_DNA"/>
</dbReference>
<dbReference type="Pfam" id="PF08534">
    <property type="entry name" value="Redoxin"/>
    <property type="match status" value="1"/>
</dbReference>
<evidence type="ECO:0000256" key="5">
    <source>
        <dbReference type="ARBA" id="ARBA00023284"/>
    </source>
</evidence>
<protein>
    <submittedName>
        <fullName evidence="7">Cytochrome c biogenesis protein CcmG/thiol:disulfide interchange protein DsbE</fullName>
    </submittedName>
</protein>
<dbReference type="InterPro" id="IPR036249">
    <property type="entry name" value="Thioredoxin-like_sf"/>
</dbReference>
<evidence type="ECO:0000256" key="4">
    <source>
        <dbReference type="ARBA" id="ARBA00023157"/>
    </source>
</evidence>
<dbReference type="SUPFAM" id="SSF52833">
    <property type="entry name" value="Thioredoxin-like"/>
    <property type="match status" value="1"/>
</dbReference>
<accession>A0ABS4UBK4</accession>
<keyword evidence="3" id="KW-0735">Signal-anchor</keyword>
<dbReference type="Proteomes" id="UP000755585">
    <property type="component" value="Unassembled WGS sequence"/>
</dbReference>
<dbReference type="InterPro" id="IPR017937">
    <property type="entry name" value="Thioredoxin_CS"/>
</dbReference>
<keyword evidence="2" id="KW-0201">Cytochrome c-type biogenesis</keyword>
<sequence length="184" mass="19447">MIAIAIGAVFGARLKRDPTLVTTPLIGTQAPSRELPYLERAGTLSLDTLRGSIVVVNFWASWCVACRKEHPDLMAAASAYRGAGVKFVGIVYQDRAAGATAFLDELGRGQDYLYLTDPGSRMAIDFGVFGVPETFFLDRNGRIAAKITGASNLQLVSGVLDDLIAGNPPEPATKAGPVQPAPGK</sequence>
<dbReference type="RefSeq" id="WP_209692229.1">
    <property type="nucleotide sequence ID" value="NZ_BAAAVU010000028.1"/>
</dbReference>
<keyword evidence="8" id="KW-1185">Reference proteome</keyword>
<dbReference type="PANTHER" id="PTHR42852:SF6">
    <property type="entry name" value="THIOL:DISULFIDE INTERCHANGE PROTEIN DSBE"/>
    <property type="match status" value="1"/>
</dbReference>
<organism evidence="7 8">
    <name type="scientific">Kribbella aluminosa</name>
    <dbReference type="NCBI Taxonomy" id="416017"/>
    <lineage>
        <taxon>Bacteria</taxon>
        <taxon>Bacillati</taxon>
        <taxon>Actinomycetota</taxon>
        <taxon>Actinomycetes</taxon>
        <taxon>Propionibacteriales</taxon>
        <taxon>Kribbellaceae</taxon>
        <taxon>Kribbella</taxon>
    </lineage>
</organism>
<dbReference type="PROSITE" id="PS51352">
    <property type="entry name" value="THIOREDOXIN_2"/>
    <property type="match status" value="1"/>
</dbReference>
<comment type="subcellular location">
    <subcellularLocation>
        <location evidence="1">Cell envelope</location>
    </subcellularLocation>
</comment>
<evidence type="ECO:0000256" key="1">
    <source>
        <dbReference type="ARBA" id="ARBA00004196"/>
    </source>
</evidence>
<dbReference type="InterPro" id="IPR013740">
    <property type="entry name" value="Redoxin"/>
</dbReference>
<evidence type="ECO:0000256" key="3">
    <source>
        <dbReference type="ARBA" id="ARBA00022968"/>
    </source>
</evidence>
<keyword evidence="5" id="KW-0676">Redox-active center</keyword>
<dbReference type="InterPro" id="IPR013766">
    <property type="entry name" value="Thioredoxin_domain"/>
</dbReference>
<dbReference type="PANTHER" id="PTHR42852">
    <property type="entry name" value="THIOL:DISULFIDE INTERCHANGE PROTEIN DSBE"/>
    <property type="match status" value="1"/>
</dbReference>
<evidence type="ECO:0000256" key="2">
    <source>
        <dbReference type="ARBA" id="ARBA00022748"/>
    </source>
</evidence>
<dbReference type="PROSITE" id="PS00194">
    <property type="entry name" value="THIOREDOXIN_1"/>
    <property type="match status" value="1"/>
</dbReference>
<comment type="caution">
    <text evidence="7">The sequence shown here is derived from an EMBL/GenBank/DDBJ whole genome shotgun (WGS) entry which is preliminary data.</text>
</comment>